<comment type="caution">
    <text evidence="5">The sequence shown here is derived from an EMBL/GenBank/DDBJ whole genome shotgun (WGS) entry which is preliminary data.</text>
</comment>
<sequence>MKKILFALALTVCAIATTQAQSKIGHVRSQVLLDTMPSRKAAIKEIKEIENAGLKELKDADSAIQVAYIKYQKDAPGMSETVRQYEENRIRRMQQNLEERQQQIDQQLQTMTQEMNVVILDRVKKAVAIVANAKKYNYIIDESTTLFSAGGVDVTNEVIVELLKLEAEAAKKPGK</sequence>
<keyword evidence="2 4" id="KW-0732">Signal</keyword>
<organism evidence="5 6">
    <name type="scientific">Fluviicola chungangensis</name>
    <dbReference type="NCBI Taxonomy" id="2597671"/>
    <lineage>
        <taxon>Bacteria</taxon>
        <taxon>Pseudomonadati</taxon>
        <taxon>Bacteroidota</taxon>
        <taxon>Flavobacteriia</taxon>
        <taxon>Flavobacteriales</taxon>
        <taxon>Crocinitomicaceae</taxon>
        <taxon>Fluviicola</taxon>
    </lineage>
</organism>
<comment type="similarity">
    <text evidence="1">Belongs to the Skp family.</text>
</comment>
<reference evidence="5 6" key="1">
    <citation type="submission" date="2019-07" db="EMBL/GenBank/DDBJ databases">
        <authorList>
            <person name="Huq M.A."/>
        </authorList>
    </citation>
    <scope>NUCLEOTIDE SEQUENCE [LARGE SCALE GENOMIC DNA]</scope>
    <source>
        <strain evidence="5 6">MAH-3</strain>
    </source>
</reference>
<feature type="coiled-coil region" evidence="3">
    <location>
        <begin position="83"/>
        <end position="114"/>
    </location>
</feature>
<dbReference type="Proteomes" id="UP000316008">
    <property type="component" value="Unassembled WGS sequence"/>
</dbReference>
<feature type="chain" id="PRO_5022242447" evidence="4">
    <location>
        <begin position="23"/>
        <end position="175"/>
    </location>
</feature>
<dbReference type="RefSeq" id="WP_144333939.1">
    <property type="nucleotide sequence ID" value="NZ_VLPL01000007.1"/>
</dbReference>
<dbReference type="PANTHER" id="PTHR35089:SF1">
    <property type="entry name" value="CHAPERONE PROTEIN SKP"/>
    <property type="match status" value="1"/>
</dbReference>
<evidence type="ECO:0000313" key="6">
    <source>
        <dbReference type="Proteomes" id="UP000316008"/>
    </source>
</evidence>
<dbReference type="SUPFAM" id="SSF111384">
    <property type="entry name" value="OmpH-like"/>
    <property type="match status" value="1"/>
</dbReference>
<dbReference type="InterPro" id="IPR024930">
    <property type="entry name" value="Skp_dom_sf"/>
</dbReference>
<dbReference type="GO" id="GO:0050821">
    <property type="term" value="P:protein stabilization"/>
    <property type="evidence" value="ECO:0007669"/>
    <property type="project" value="TreeGrafter"/>
</dbReference>
<proteinExistence type="inferred from homology"/>
<keyword evidence="6" id="KW-1185">Reference proteome</keyword>
<evidence type="ECO:0000313" key="5">
    <source>
        <dbReference type="EMBL" id="TSJ41681.1"/>
    </source>
</evidence>
<evidence type="ECO:0000256" key="3">
    <source>
        <dbReference type="SAM" id="Coils"/>
    </source>
</evidence>
<dbReference type="Gene3D" id="3.30.910.20">
    <property type="entry name" value="Skp domain"/>
    <property type="match status" value="1"/>
</dbReference>
<dbReference type="OrthoDB" id="1524711at2"/>
<gene>
    <name evidence="5" type="ORF">FO442_14590</name>
</gene>
<evidence type="ECO:0000256" key="1">
    <source>
        <dbReference type="ARBA" id="ARBA00009091"/>
    </source>
</evidence>
<dbReference type="GO" id="GO:0051082">
    <property type="term" value="F:unfolded protein binding"/>
    <property type="evidence" value="ECO:0007669"/>
    <property type="project" value="InterPro"/>
</dbReference>
<dbReference type="SMART" id="SM00935">
    <property type="entry name" value="OmpH"/>
    <property type="match status" value="1"/>
</dbReference>
<dbReference type="GO" id="GO:0005829">
    <property type="term" value="C:cytosol"/>
    <property type="evidence" value="ECO:0007669"/>
    <property type="project" value="TreeGrafter"/>
</dbReference>
<dbReference type="Pfam" id="PF03938">
    <property type="entry name" value="OmpH"/>
    <property type="match status" value="1"/>
</dbReference>
<protein>
    <submittedName>
        <fullName evidence="5">OmpH family outer membrane protein</fullName>
    </submittedName>
</protein>
<evidence type="ECO:0000256" key="4">
    <source>
        <dbReference type="SAM" id="SignalP"/>
    </source>
</evidence>
<accession>A0A556MNY9</accession>
<dbReference type="AlphaFoldDB" id="A0A556MNY9"/>
<dbReference type="InterPro" id="IPR005632">
    <property type="entry name" value="Chaperone_Skp"/>
</dbReference>
<name>A0A556MNY9_9FLAO</name>
<feature type="signal peptide" evidence="4">
    <location>
        <begin position="1"/>
        <end position="22"/>
    </location>
</feature>
<evidence type="ECO:0000256" key="2">
    <source>
        <dbReference type="ARBA" id="ARBA00022729"/>
    </source>
</evidence>
<dbReference type="EMBL" id="VLPL01000007">
    <property type="protein sequence ID" value="TSJ41681.1"/>
    <property type="molecule type" value="Genomic_DNA"/>
</dbReference>
<keyword evidence="3" id="KW-0175">Coiled coil</keyword>
<dbReference type="PANTHER" id="PTHR35089">
    <property type="entry name" value="CHAPERONE PROTEIN SKP"/>
    <property type="match status" value="1"/>
</dbReference>